<gene>
    <name evidence="3" type="primary">LOC111009669</name>
</gene>
<evidence type="ECO:0000256" key="1">
    <source>
        <dbReference type="SAM" id="Phobius"/>
    </source>
</evidence>
<evidence type="ECO:0000313" key="3">
    <source>
        <dbReference type="RefSeq" id="XP_022138524.1"/>
    </source>
</evidence>
<sequence length="128" mass="14807">MIRAHTTFPQLQISVRAVWRQSTRCKNCERWRMAPAAARLSPSSVRRRRLNRRGRRNFSMMLSSSSAGGSMFILTFKFVLVQVKDIFVVDDLGNGVIPAQALNNARRPYVRCNWRAILFLKRCSWSCT</sequence>
<protein>
    <submittedName>
        <fullName evidence="3">Uncharacterized protein LOC111009669</fullName>
    </submittedName>
</protein>
<keyword evidence="1" id="KW-0472">Membrane</keyword>
<keyword evidence="2" id="KW-1185">Reference proteome</keyword>
<dbReference type="GeneID" id="111009669"/>
<evidence type="ECO:0000313" key="2">
    <source>
        <dbReference type="Proteomes" id="UP000504603"/>
    </source>
</evidence>
<name>A0A6J1CAC6_MOMCH</name>
<organism evidence="2 3">
    <name type="scientific">Momordica charantia</name>
    <name type="common">Bitter gourd</name>
    <name type="synonym">Balsam pear</name>
    <dbReference type="NCBI Taxonomy" id="3673"/>
    <lineage>
        <taxon>Eukaryota</taxon>
        <taxon>Viridiplantae</taxon>
        <taxon>Streptophyta</taxon>
        <taxon>Embryophyta</taxon>
        <taxon>Tracheophyta</taxon>
        <taxon>Spermatophyta</taxon>
        <taxon>Magnoliopsida</taxon>
        <taxon>eudicotyledons</taxon>
        <taxon>Gunneridae</taxon>
        <taxon>Pentapetalae</taxon>
        <taxon>rosids</taxon>
        <taxon>fabids</taxon>
        <taxon>Cucurbitales</taxon>
        <taxon>Cucurbitaceae</taxon>
        <taxon>Momordiceae</taxon>
        <taxon>Momordica</taxon>
    </lineage>
</organism>
<keyword evidence="1" id="KW-1133">Transmembrane helix</keyword>
<keyword evidence="1" id="KW-0812">Transmembrane</keyword>
<reference evidence="3" key="1">
    <citation type="submission" date="2025-08" db="UniProtKB">
        <authorList>
            <consortium name="RefSeq"/>
        </authorList>
    </citation>
    <scope>IDENTIFICATION</scope>
    <source>
        <strain evidence="3">OHB3-1</strain>
    </source>
</reference>
<proteinExistence type="predicted"/>
<dbReference type="KEGG" id="mcha:111009669"/>
<feature type="transmembrane region" description="Helical" evidence="1">
    <location>
        <begin position="58"/>
        <end position="80"/>
    </location>
</feature>
<dbReference type="Proteomes" id="UP000504603">
    <property type="component" value="Unplaced"/>
</dbReference>
<accession>A0A6J1CAC6</accession>
<dbReference type="RefSeq" id="XP_022138524.1">
    <property type="nucleotide sequence ID" value="XM_022282832.1"/>
</dbReference>
<dbReference type="AlphaFoldDB" id="A0A6J1CAC6"/>